<reference evidence="2" key="1">
    <citation type="submission" date="2022-10" db="EMBL/GenBank/DDBJ databases">
        <title>The WGS of Solirubrobacter ginsenosidimutans DSM 21036.</title>
        <authorList>
            <person name="Jiang Z."/>
        </authorList>
    </citation>
    <scope>NUCLEOTIDE SEQUENCE</scope>
    <source>
        <strain evidence="2">DSM 21036</strain>
    </source>
</reference>
<feature type="region of interest" description="Disordered" evidence="1">
    <location>
        <begin position="1"/>
        <end position="32"/>
    </location>
</feature>
<name>A0A9X3MUN5_9ACTN</name>
<organism evidence="2 3">
    <name type="scientific">Solirubrobacter ginsenosidimutans</name>
    <dbReference type="NCBI Taxonomy" id="490573"/>
    <lineage>
        <taxon>Bacteria</taxon>
        <taxon>Bacillati</taxon>
        <taxon>Actinomycetota</taxon>
        <taxon>Thermoleophilia</taxon>
        <taxon>Solirubrobacterales</taxon>
        <taxon>Solirubrobacteraceae</taxon>
        <taxon>Solirubrobacter</taxon>
    </lineage>
</organism>
<dbReference type="RefSeq" id="WP_270040817.1">
    <property type="nucleotide sequence ID" value="NZ_JAPDOD010000013.1"/>
</dbReference>
<proteinExistence type="predicted"/>
<evidence type="ECO:0008006" key="4">
    <source>
        <dbReference type="Google" id="ProtNLM"/>
    </source>
</evidence>
<dbReference type="AlphaFoldDB" id="A0A9X3MUN5"/>
<protein>
    <recommendedName>
        <fullName evidence="4">DUF2188 domain-containing protein</fullName>
    </recommendedName>
</protein>
<evidence type="ECO:0000313" key="3">
    <source>
        <dbReference type="Proteomes" id="UP001149140"/>
    </source>
</evidence>
<gene>
    <name evidence="2" type="ORF">OM076_15085</name>
</gene>
<feature type="compositionally biased region" description="Basic and acidic residues" evidence="1">
    <location>
        <begin position="9"/>
        <end position="21"/>
    </location>
</feature>
<dbReference type="EMBL" id="JAPDOD010000013">
    <property type="protein sequence ID" value="MDA0161600.1"/>
    <property type="molecule type" value="Genomic_DNA"/>
</dbReference>
<keyword evidence="3" id="KW-1185">Reference proteome</keyword>
<evidence type="ECO:0000256" key="1">
    <source>
        <dbReference type="SAM" id="MobiDB-lite"/>
    </source>
</evidence>
<accession>A0A9X3MUN5</accession>
<dbReference type="Proteomes" id="UP001149140">
    <property type="component" value="Unassembled WGS sequence"/>
</dbReference>
<sequence>MADAQGHWRVLDDEAESRPLSEHTTATDAERAAWRHGAASVLIHDRYGRTHDALPIAGTRFRTR</sequence>
<evidence type="ECO:0000313" key="2">
    <source>
        <dbReference type="EMBL" id="MDA0161600.1"/>
    </source>
</evidence>
<comment type="caution">
    <text evidence="2">The sequence shown here is derived from an EMBL/GenBank/DDBJ whole genome shotgun (WGS) entry which is preliminary data.</text>
</comment>